<dbReference type="Proteomes" id="UP000289886">
    <property type="component" value="Unassembled WGS sequence"/>
</dbReference>
<gene>
    <name evidence="10" type="ORF">EOD39_0527</name>
</gene>
<keyword evidence="8" id="KW-0539">Nucleus</keyword>
<evidence type="ECO:0000313" key="10">
    <source>
        <dbReference type="EMBL" id="RXM28840.1"/>
    </source>
</evidence>
<dbReference type="GO" id="GO:0008023">
    <property type="term" value="C:transcription elongation factor complex"/>
    <property type="evidence" value="ECO:0007669"/>
    <property type="project" value="TreeGrafter"/>
</dbReference>
<evidence type="ECO:0000256" key="3">
    <source>
        <dbReference type="ARBA" id="ARBA00005043"/>
    </source>
</evidence>
<comment type="pathway">
    <text evidence="3">tRNA modification; 5-methoxycarbonylmethyl-2-thiouridine-tRNA biosynthesis.</text>
</comment>
<evidence type="ECO:0000256" key="7">
    <source>
        <dbReference type="ARBA" id="ARBA00022694"/>
    </source>
</evidence>
<evidence type="ECO:0000256" key="1">
    <source>
        <dbReference type="ARBA" id="ARBA00004123"/>
    </source>
</evidence>
<dbReference type="GO" id="GO:0002098">
    <property type="term" value="P:tRNA wobble uridine modification"/>
    <property type="evidence" value="ECO:0007669"/>
    <property type="project" value="InterPro"/>
</dbReference>
<comment type="subcellular location">
    <subcellularLocation>
        <location evidence="2">Cytoplasm</location>
    </subcellularLocation>
    <subcellularLocation>
        <location evidence="1">Nucleus</location>
    </subcellularLocation>
</comment>
<comment type="caution">
    <text evidence="10">The sequence shown here is derived from an EMBL/GenBank/DDBJ whole genome shotgun (WGS) entry which is preliminary data.</text>
</comment>
<dbReference type="PANTHER" id="PTHR12896">
    <property type="entry name" value="PAX6 NEIGHBOR PROTEIN PAXNEB"/>
    <property type="match status" value="1"/>
</dbReference>
<dbReference type="EMBL" id="SCEB01215572">
    <property type="protein sequence ID" value="RXM28840.1"/>
    <property type="molecule type" value="Genomic_DNA"/>
</dbReference>
<dbReference type="PANTHER" id="PTHR12896:SF1">
    <property type="entry name" value="ELONGATOR COMPLEX PROTEIN 4"/>
    <property type="match status" value="1"/>
</dbReference>
<keyword evidence="6" id="KW-0963">Cytoplasm</keyword>
<keyword evidence="7" id="KW-0819">tRNA processing</keyword>
<comment type="similarity">
    <text evidence="4">Belongs to the ELP4 family.</text>
</comment>
<evidence type="ECO:0000256" key="5">
    <source>
        <dbReference type="ARBA" id="ARBA00020265"/>
    </source>
</evidence>
<evidence type="ECO:0000256" key="4">
    <source>
        <dbReference type="ARBA" id="ARBA00007573"/>
    </source>
</evidence>
<dbReference type="InterPro" id="IPR008728">
    <property type="entry name" value="Elongator_complex_protein_4"/>
</dbReference>
<evidence type="ECO:0000256" key="9">
    <source>
        <dbReference type="ARBA" id="ARBA00045238"/>
    </source>
</evidence>
<accession>A0A444U120</accession>
<dbReference type="UniPathway" id="UPA00988"/>
<dbReference type="GO" id="GO:0033588">
    <property type="term" value="C:elongator holoenzyme complex"/>
    <property type="evidence" value="ECO:0007669"/>
    <property type="project" value="InterPro"/>
</dbReference>
<evidence type="ECO:0000256" key="8">
    <source>
        <dbReference type="ARBA" id="ARBA00023242"/>
    </source>
</evidence>
<keyword evidence="11" id="KW-1185">Reference proteome</keyword>
<evidence type="ECO:0000256" key="6">
    <source>
        <dbReference type="ARBA" id="ARBA00022490"/>
    </source>
</evidence>
<dbReference type="Pfam" id="PF05625">
    <property type="entry name" value="PAXNEB"/>
    <property type="match status" value="1"/>
</dbReference>
<dbReference type="Gene3D" id="3.40.50.300">
    <property type="entry name" value="P-loop containing nucleotide triphosphate hydrolases"/>
    <property type="match status" value="1"/>
</dbReference>
<proteinExistence type="inferred from homology"/>
<evidence type="ECO:0000256" key="2">
    <source>
        <dbReference type="ARBA" id="ARBA00004496"/>
    </source>
</evidence>
<dbReference type="InterPro" id="IPR027417">
    <property type="entry name" value="P-loop_NTPase"/>
</dbReference>
<evidence type="ECO:0000313" key="11">
    <source>
        <dbReference type="Proteomes" id="UP000289886"/>
    </source>
</evidence>
<protein>
    <recommendedName>
        <fullName evidence="5">Elongator complex protein 4</fullName>
    </recommendedName>
</protein>
<organism evidence="10 11">
    <name type="scientific">Acipenser ruthenus</name>
    <name type="common">Sterlet sturgeon</name>
    <dbReference type="NCBI Taxonomy" id="7906"/>
    <lineage>
        <taxon>Eukaryota</taxon>
        <taxon>Metazoa</taxon>
        <taxon>Chordata</taxon>
        <taxon>Craniata</taxon>
        <taxon>Vertebrata</taxon>
        <taxon>Euteleostomi</taxon>
        <taxon>Actinopterygii</taxon>
        <taxon>Chondrostei</taxon>
        <taxon>Acipenseriformes</taxon>
        <taxon>Acipenseridae</taxon>
        <taxon>Acipenser</taxon>
    </lineage>
</organism>
<reference evidence="10 11" key="1">
    <citation type="submission" date="2019-01" db="EMBL/GenBank/DDBJ databases">
        <title>Draft Genome and Complete Hox-Cluster Characterization of the Sterlet Sturgeon (Acipenser ruthenus).</title>
        <authorList>
            <person name="Wei Q."/>
        </authorList>
    </citation>
    <scope>NUCLEOTIDE SEQUENCE [LARGE SCALE GENOMIC DNA]</scope>
    <source>
        <strain evidence="10">WHYD16114868_AA</strain>
        <tissue evidence="10">Blood</tissue>
    </source>
</reference>
<dbReference type="AlphaFoldDB" id="A0A444U120"/>
<dbReference type="GO" id="GO:0005737">
    <property type="term" value="C:cytoplasm"/>
    <property type="evidence" value="ECO:0007669"/>
    <property type="project" value="UniProtKB-SubCell"/>
</dbReference>
<sequence length="230" mass="25297">MAIPIRTTTRAGVNVNTSTRANATSFQKKSRSKLVSIPGTRPSVQNGQLLVSTGELLAPLLDEISNTEVEKELGKAGDSSTETQDSMKIAWRYQNLPKVQTTLASSSRFGHYCDVSKSMSTDMCEAATCHSFFLPNELPLESATESSNMNMGYIKLLRSIQGVIHKEGFDGAGPQGVQRPKLRYLWLQLRLAIGHKWDSNRMTQHALQATVLFTGSLFNGADTRNILFVS</sequence>
<comment type="function">
    <text evidence="9">Component of the elongator complex which is required for multiple tRNA modifications, including mcm5U (5-methoxycarbonylmethyl uridine), mcm5s2U (5-methoxycarbonylmethyl-2-thiouridine), and ncm5U (5-carbamoylmethyl uridine). The elongator complex catalyzes the formation of carboxymethyluridine in the wobble base at position 34 in tRNAs.</text>
</comment>
<name>A0A444U120_ACIRT</name>